<keyword evidence="2" id="KW-1185">Reference proteome</keyword>
<dbReference type="EMBL" id="ONZF01000003">
    <property type="protein sequence ID" value="SPJ24228.1"/>
    <property type="molecule type" value="Genomic_DNA"/>
</dbReference>
<dbReference type="Gene3D" id="3.40.50.300">
    <property type="entry name" value="P-loop containing nucleotide triphosphate hydrolases"/>
    <property type="match status" value="1"/>
</dbReference>
<dbReference type="PANTHER" id="PTHR30050">
    <property type="entry name" value="CHROMOSOMAL REPLICATION INITIATOR PROTEIN DNAA"/>
    <property type="match status" value="1"/>
</dbReference>
<dbReference type="Proteomes" id="UP000244912">
    <property type="component" value="Unassembled WGS sequence"/>
</dbReference>
<protein>
    <submittedName>
        <fullName evidence="1">DnaA regulatory inactivator Hda</fullName>
    </submittedName>
</protein>
<proteinExistence type="predicted"/>
<dbReference type="InterPro" id="IPR027417">
    <property type="entry name" value="P-loop_NTPase"/>
</dbReference>
<dbReference type="OrthoDB" id="7390113at2"/>
<sequence length="227" mass="24030">MRAEQLPLDLARRPALGRADFVVTQANATALALIEAPRWPGGRLALTGPPACGKTHLVHVWAAATDAVVVQAADLTRYDIATLAGATRVAVEDVPGIAGQRGAEAALFHLYNRLSSMGGQLLVTGGDAPARWGIALPDLASRLSAMTVATIQAPDDALLGALLEKQLNDQKLSADLSTLVYLVNRMPRTAEAARDIAVELNRLSYARRRAVSRDMAREALARVGVSP</sequence>
<dbReference type="PANTHER" id="PTHR30050:SF5">
    <property type="entry name" value="DNAA REGULATORY INACTIVATOR HDA"/>
    <property type="match status" value="1"/>
</dbReference>
<evidence type="ECO:0000313" key="1">
    <source>
        <dbReference type="EMBL" id="SPJ24228.1"/>
    </source>
</evidence>
<reference evidence="1 2" key="1">
    <citation type="submission" date="2018-03" db="EMBL/GenBank/DDBJ databases">
        <authorList>
            <person name="Keele B.F."/>
        </authorList>
    </citation>
    <scope>NUCLEOTIDE SEQUENCE [LARGE SCALE GENOMIC DNA]</scope>
    <source>
        <strain evidence="1 2">CECT 8504</strain>
    </source>
</reference>
<dbReference type="SUPFAM" id="SSF52540">
    <property type="entry name" value="P-loop containing nucleoside triphosphate hydrolases"/>
    <property type="match status" value="1"/>
</dbReference>
<accession>A0A2R8BVM4</accession>
<name>A0A2R8BVM4_9RHOB</name>
<dbReference type="RefSeq" id="WP_108894047.1">
    <property type="nucleotide sequence ID" value="NZ_ONZF01000003.1"/>
</dbReference>
<evidence type="ECO:0000313" key="2">
    <source>
        <dbReference type="Proteomes" id="UP000244912"/>
    </source>
</evidence>
<dbReference type="GO" id="GO:0003688">
    <property type="term" value="F:DNA replication origin binding"/>
    <property type="evidence" value="ECO:0007669"/>
    <property type="project" value="TreeGrafter"/>
</dbReference>
<organism evidence="1 2">
    <name type="scientific">Palleronia abyssalis</name>
    <dbReference type="NCBI Taxonomy" id="1501240"/>
    <lineage>
        <taxon>Bacteria</taxon>
        <taxon>Pseudomonadati</taxon>
        <taxon>Pseudomonadota</taxon>
        <taxon>Alphaproteobacteria</taxon>
        <taxon>Rhodobacterales</taxon>
        <taxon>Roseobacteraceae</taxon>
        <taxon>Palleronia</taxon>
    </lineage>
</organism>
<gene>
    <name evidence="1" type="primary">hda</name>
    <name evidence="1" type="ORF">PAA8504_02056</name>
</gene>
<dbReference type="GO" id="GO:0005886">
    <property type="term" value="C:plasma membrane"/>
    <property type="evidence" value="ECO:0007669"/>
    <property type="project" value="TreeGrafter"/>
</dbReference>
<dbReference type="AlphaFoldDB" id="A0A2R8BVM4"/>
<dbReference type="Gene3D" id="1.10.8.60">
    <property type="match status" value="1"/>
</dbReference>
<dbReference type="GO" id="GO:0006270">
    <property type="term" value="P:DNA replication initiation"/>
    <property type="evidence" value="ECO:0007669"/>
    <property type="project" value="TreeGrafter"/>
</dbReference>